<accession>Z9JGZ1</accession>
<dbReference type="RefSeq" id="WP_038272510.1">
    <property type="nucleotide sequence ID" value="NZ_CP053627.1"/>
</dbReference>
<dbReference type="SUPFAM" id="SSF117070">
    <property type="entry name" value="LEA14-like"/>
    <property type="match status" value="1"/>
</dbReference>
<reference evidence="1 3" key="1">
    <citation type="journal article" date="2014" name="Genome Announc.">
        <title>Draft Genome Sequence of Xylella fastidiosa Pear Leaf Scorch Strain in Taiwan.</title>
        <authorList>
            <person name="Su C.C."/>
            <person name="Deng W.L."/>
            <person name="Jan F.J."/>
            <person name="Chang C.J."/>
            <person name="Huang H."/>
            <person name="Chen J."/>
        </authorList>
    </citation>
    <scope>NUCLEOTIDE SEQUENCE [LARGE SCALE GENOMIC DNA]</scope>
    <source>
        <strain evidence="1 3">PLS229</strain>
    </source>
</reference>
<evidence type="ECO:0000313" key="4">
    <source>
        <dbReference type="Proteomes" id="UP001430701"/>
    </source>
</evidence>
<dbReference type="PATRIC" id="fig|1444770.3.peg.2759"/>
<evidence type="ECO:0000313" key="3">
    <source>
        <dbReference type="Proteomes" id="UP000020406"/>
    </source>
</evidence>
<proteinExistence type="predicted"/>
<gene>
    <name evidence="1" type="ORF">AF72_11725</name>
    <name evidence="2" type="ORF">LPH55_11080</name>
</gene>
<comment type="caution">
    <text evidence="1">The sequence shown here is derived from an EMBL/GenBank/DDBJ whole genome shotgun (WGS) entry which is preliminary data.</text>
</comment>
<dbReference type="KEGG" id="xtw:AB672_06145"/>
<dbReference type="OrthoDB" id="5954188at2"/>
<sequence>MRFTINLIVSMLFGLLLTGCGPVRRISEPTANIQQLSVEKKDVWSIDLRLQNYSSVPMHFQRAMLSLETDGQVAGTLDVMISLSIGPESADVTNLQLQPSSLGKIAVAAALASNHSLPYRLKGKIWATREGNSTPREFEIDTHNMLNMTPGLPGVLR</sequence>
<dbReference type="eggNOG" id="ENOG5030R85">
    <property type="taxonomic scope" value="Bacteria"/>
</dbReference>
<keyword evidence="4" id="KW-1185">Reference proteome</keyword>
<dbReference type="EMBL" id="JAJPPU010000002">
    <property type="protein sequence ID" value="MCD8473983.1"/>
    <property type="molecule type" value="Genomic_DNA"/>
</dbReference>
<reference evidence="2" key="2">
    <citation type="submission" date="2021-11" db="EMBL/GenBank/DDBJ databases">
        <title>Genome sequence of Xylella taiwanensis PLS432.</title>
        <authorList>
            <person name="Weng L.-W."/>
            <person name="Su C.-C."/>
            <person name="Tsai C.-W."/>
            <person name="Kuo C.-H."/>
        </authorList>
    </citation>
    <scope>NUCLEOTIDE SEQUENCE</scope>
    <source>
        <strain evidence="2">PLS432</strain>
    </source>
</reference>
<dbReference type="PROSITE" id="PS51257">
    <property type="entry name" value="PROKAR_LIPOPROTEIN"/>
    <property type="match status" value="1"/>
</dbReference>
<evidence type="ECO:0000313" key="2">
    <source>
        <dbReference type="EMBL" id="MCD8473983.1"/>
    </source>
</evidence>
<dbReference type="Proteomes" id="UP001430701">
    <property type="component" value="Unassembled WGS sequence"/>
</dbReference>
<dbReference type="Proteomes" id="UP000020406">
    <property type="component" value="Unassembled WGS sequence"/>
</dbReference>
<dbReference type="GeneID" id="68900862"/>
<dbReference type="EMBL" id="JDSQ01000024">
    <property type="protein sequence ID" value="EWS77298.1"/>
    <property type="molecule type" value="Genomic_DNA"/>
</dbReference>
<protein>
    <submittedName>
        <fullName evidence="2">LEA type 2 family protein</fullName>
    </submittedName>
</protein>
<dbReference type="AlphaFoldDB" id="Z9JGZ1"/>
<name>Z9JGZ1_9GAMM</name>
<organism evidence="1 3">
    <name type="scientific">Xylella taiwanensis</name>
    <dbReference type="NCBI Taxonomy" id="1444770"/>
    <lineage>
        <taxon>Bacteria</taxon>
        <taxon>Pseudomonadati</taxon>
        <taxon>Pseudomonadota</taxon>
        <taxon>Gammaproteobacteria</taxon>
        <taxon>Lysobacterales</taxon>
        <taxon>Lysobacteraceae</taxon>
        <taxon>Xylella</taxon>
    </lineage>
</organism>
<dbReference type="STRING" id="1444770.AF72_11725"/>
<evidence type="ECO:0000313" key="1">
    <source>
        <dbReference type="EMBL" id="EWS77298.1"/>
    </source>
</evidence>